<keyword evidence="6" id="KW-0249">Electron transport</keyword>
<dbReference type="SUPFAM" id="SSF55895">
    <property type="entry name" value="Ribonuclease Rh-like"/>
    <property type="match status" value="2"/>
</dbReference>
<dbReference type="Pfam" id="PF00445">
    <property type="entry name" value="Ribonuclease_T2"/>
    <property type="match status" value="1"/>
</dbReference>
<feature type="transmembrane region" description="Helical" evidence="10">
    <location>
        <begin position="751"/>
        <end position="769"/>
    </location>
</feature>
<dbReference type="SMART" id="SM00665">
    <property type="entry name" value="B561"/>
    <property type="match status" value="1"/>
</dbReference>
<comment type="subcellular location">
    <subcellularLocation>
        <location evidence="1">Membrane</location>
    </subcellularLocation>
</comment>
<proteinExistence type="inferred from homology"/>
<evidence type="ECO:0000256" key="3">
    <source>
        <dbReference type="ARBA" id="ARBA00022448"/>
    </source>
</evidence>
<keyword evidence="8 10" id="KW-0472">Membrane</keyword>
<evidence type="ECO:0000259" key="13">
    <source>
        <dbReference type="PROSITE" id="PS50939"/>
    </source>
</evidence>
<keyword evidence="4 10" id="KW-0812">Transmembrane</keyword>
<evidence type="ECO:0000256" key="11">
    <source>
        <dbReference type="SAM" id="SignalP"/>
    </source>
</evidence>
<sequence>MPPLTSWLLLAILALTALAMPPARAAPVASFDDQREFDYFVLALQWPGTYCQRTSSCCPTNGCCRGSNSPKIFTIHLMEYLLLVFLQFGYLLRLCSELISPSEMDSGLTTMMEPGHPVVLEPVTIRKRDFLKNESELALRVVLESLWPFLVISTLTNALEQYWPSLSCGKPSLCHGGKGTFWAHEVVVGIKTHGTCSYPVFRNEYDYFLGVLNVYFKYNVTSVLNEAGYVASNTERYPLGGIISAIENAFHASPLIICSKDSIEELRLCFYKDFQPRDCAVSSDVKIDMVTSKGCPKYVGLPESVSVADSCTSNLSLNVSIPFDTTNLLCLSVWDAQSFILRYAQTYANIWSFILSTPDTNSYIAMGFSVSGGMVGSSAMVGWVASRGASGGIKQYYLGGVTPNQVVPDKGNLQVIANSTFITLQNSRLFMVFQLQTADPLSSLIFATGSTGLFPAPPSFALTKHLDKVSTRIDYSKANIGSSQGDGNSSQVDGSTSQAPDSCVSNLNLSVPLLFDTTNLNCLPVWNAQGYILRYSQTSPNIWSFILSAPNTNSYIAMGFSPNGGMVGSSAIVGWISSNGAGGGMKQYYLTGLAPNQVVPDRGNLKVLTNSTFITSQSSRLYMAFQLQTNQPLSRLIYAFGPNGVFPSAPSFALTQHQDKVSITLNYATGSSALGKSYMNLKRSHGVLNILGWGILIIMGAIVARYFREWDPFWFYFHASVQFLGFVLGVIGVISGFVLNNQLHVDVTLHKALGIIIFVLACFQVMALLGRPKKESKVRKYWNLYHHNMGRILIILAVANIFYGIQLGKEGSGWNIGYGIVLAILLTMALTFETQLCSKD</sequence>
<reference evidence="14 15" key="1">
    <citation type="submission" date="2020-05" db="EMBL/GenBank/DDBJ databases">
        <title>Vigna angularis (adzuki bean) Var. LongXiaoDou No. 4 denovo assembly.</title>
        <authorList>
            <person name="Xiang H."/>
        </authorList>
    </citation>
    <scope>NUCLEOTIDE SEQUENCE [LARGE SCALE GENOMIC DNA]</scope>
    <source>
        <tissue evidence="14">Leaf</tissue>
    </source>
</reference>
<dbReference type="GO" id="GO:0003723">
    <property type="term" value="F:RNA binding"/>
    <property type="evidence" value="ECO:0007669"/>
    <property type="project" value="InterPro"/>
</dbReference>
<feature type="transmembrane region" description="Helical" evidence="10">
    <location>
        <begin position="790"/>
        <end position="808"/>
    </location>
</feature>
<gene>
    <name evidence="14" type="ORF">HKW66_Vig0170170</name>
</gene>
<dbReference type="CDD" id="cd08760">
    <property type="entry name" value="Cyt_b561_FRRS1_like"/>
    <property type="match status" value="1"/>
</dbReference>
<dbReference type="GO" id="GO:0033897">
    <property type="term" value="F:ribonuclease T2 activity"/>
    <property type="evidence" value="ECO:0007669"/>
    <property type="project" value="InterPro"/>
</dbReference>
<evidence type="ECO:0000256" key="2">
    <source>
        <dbReference type="ARBA" id="ARBA00007469"/>
    </source>
</evidence>
<evidence type="ECO:0000259" key="12">
    <source>
        <dbReference type="PROSITE" id="PS50836"/>
    </source>
</evidence>
<evidence type="ECO:0000313" key="14">
    <source>
        <dbReference type="EMBL" id="KAG2380238.1"/>
    </source>
</evidence>
<accession>A0A8T0JPR7</accession>
<keyword evidence="5 11" id="KW-0732">Signal</keyword>
<dbReference type="PANTHER" id="PTHR23130:SF171">
    <property type="entry name" value="OS01G0895300 PROTEIN"/>
    <property type="match status" value="1"/>
</dbReference>
<comment type="similarity">
    <text evidence="2 9">Belongs to the RNase T2 family.</text>
</comment>
<dbReference type="Proteomes" id="UP000743370">
    <property type="component" value="Unassembled WGS sequence"/>
</dbReference>
<evidence type="ECO:0000313" key="15">
    <source>
        <dbReference type="Proteomes" id="UP000743370"/>
    </source>
</evidence>
<feature type="transmembrane region" description="Helical" evidence="10">
    <location>
        <begin position="714"/>
        <end position="739"/>
    </location>
</feature>
<dbReference type="PROSITE" id="PS50836">
    <property type="entry name" value="DOMON"/>
    <property type="match status" value="2"/>
</dbReference>
<feature type="domain" description="DOMON" evidence="12">
    <location>
        <begin position="337"/>
        <end position="449"/>
    </location>
</feature>
<keyword evidence="7 10" id="KW-1133">Transmembrane helix</keyword>
<evidence type="ECO:0000256" key="4">
    <source>
        <dbReference type="ARBA" id="ARBA00022692"/>
    </source>
</evidence>
<feature type="domain" description="DOMON" evidence="12">
    <location>
        <begin position="529"/>
        <end position="641"/>
    </location>
</feature>
<keyword evidence="3" id="KW-0813">Transport</keyword>
<dbReference type="InterPro" id="IPR006593">
    <property type="entry name" value="Cyt_b561/ferric_Rdtase_TM"/>
</dbReference>
<dbReference type="PROSITE" id="PS50939">
    <property type="entry name" value="CYTOCHROME_B561"/>
    <property type="match status" value="1"/>
</dbReference>
<evidence type="ECO:0000256" key="10">
    <source>
        <dbReference type="SAM" id="Phobius"/>
    </source>
</evidence>
<organism evidence="14 15">
    <name type="scientific">Phaseolus angularis</name>
    <name type="common">Azuki bean</name>
    <name type="synonym">Vigna angularis</name>
    <dbReference type="NCBI Taxonomy" id="3914"/>
    <lineage>
        <taxon>Eukaryota</taxon>
        <taxon>Viridiplantae</taxon>
        <taxon>Streptophyta</taxon>
        <taxon>Embryophyta</taxon>
        <taxon>Tracheophyta</taxon>
        <taxon>Spermatophyta</taxon>
        <taxon>Magnoliopsida</taxon>
        <taxon>eudicotyledons</taxon>
        <taxon>Gunneridae</taxon>
        <taxon>Pentapetalae</taxon>
        <taxon>rosids</taxon>
        <taxon>fabids</taxon>
        <taxon>Fabales</taxon>
        <taxon>Fabaceae</taxon>
        <taxon>Papilionoideae</taxon>
        <taxon>50 kb inversion clade</taxon>
        <taxon>NPAAA clade</taxon>
        <taxon>indigoferoid/millettioid clade</taxon>
        <taxon>Phaseoleae</taxon>
        <taxon>Vigna</taxon>
    </lineage>
</organism>
<feature type="transmembrane region" description="Helical" evidence="10">
    <location>
        <begin position="686"/>
        <end position="707"/>
    </location>
</feature>
<dbReference type="InterPro" id="IPR005018">
    <property type="entry name" value="DOMON_domain"/>
</dbReference>
<evidence type="ECO:0000256" key="1">
    <source>
        <dbReference type="ARBA" id="ARBA00004370"/>
    </source>
</evidence>
<protein>
    <submittedName>
        <fullName evidence="14">Cytochrome b561 and DOMON domain-containing protein</fullName>
    </submittedName>
</protein>
<evidence type="ECO:0000256" key="8">
    <source>
        <dbReference type="ARBA" id="ARBA00023136"/>
    </source>
</evidence>
<dbReference type="InterPro" id="IPR001568">
    <property type="entry name" value="RNase_T2-like"/>
</dbReference>
<dbReference type="Pfam" id="PF03188">
    <property type="entry name" value="Cytochrom_B561"/>
    <property type="match status" value="1"/>
</dbReference>
<feature type="signal peptide" evidence="11">
    <location>
        <begin position="1"/>
        <end position="25"/>
    </location>
</feature>
<evidence type="ECO:0000256" key="7">
    <source>
        <dbReference type="ARBA" id="ARBA00022989"/>
    </source>
</evidence>
<dbReference type="AlphaFoldDB" id="A0A8T0JPR7"/>
<dbReference type="InterPro" id="IPR036430">
    <property type="entry name" value="RNase_T2-like_sf"/>
</dbReference>
<dbReference type="SMART" id="SM00664">
    <property type="entry name" value="DoH"/>
    <property type="match status" value="2"/>
</dbReference>
<feature type="chain" id="PRO_5035877379" evidence="11">
    <location>
        <begin position="26"/>
        <end position="840"/>
    </location>
</feature>
<dbReference type="PANTHER" id="PTHR23130">
    <property type="entry name" value="CYTOCHROME B561 AND DOMON DOMAIN-CONTAINING PROTEIN"/>
    <property type="match status" value="1"/>
</dbReference>
<dbReference type="EMBL" id="JABFOF010000009">
    <property type="protein sequence ID" value="KAG2380238.1"/>
    <property type="molecule type" value="Genomic_DNA"/>
</dbReference>
<feature type="transmembrane region" description="Helical" evidence="10">
    <location>
        <begin position="814"/>
        <end position="832"/>
    </location>
</feature>
<evidence type="ECO:0000256" key="5">
    <source>
        <dbReference type="ARBA" id="ARBA00022729"/>
    </source>
</evidence>
<dbReference type="Gene3D" id="3.90.730.10">
    <property type="entry name" value="Ribonuclease T2-like"/>
    <property type="match status" value="2"/>
</dbReference>
<comment type="caution">
    <text evidence="14">The sequence shown here is derived from an EMBL/GenBank/DDBJ whole genome shotgun (WGS) entry which is preliminary data.</text>
</comment>
<evidence type="ECO:0000256" key="6">
    <source>
        <dbReference type="ARBA" id="ARBA00022982"/>
    </source>
</evidence>
<dbReference type="CDD" id="cd09631">
    <property type="entry name" value="DOMON_DOH"/>
    <property type="match status" value="2"/>
</dbReference>
<evidence type="ECO:0000256" key="9">
    <source>
        <dbReference type="RuleBase" id="RU004328"/>
    </source>
</evidence>
<dbReference type="GO" id="GO:0016020">
    <property type="term" value="C:membrane"/>
    <property type="evidence" value="ECO:0007669"/>
    <property type="project" value="UniProtKB-SubCell"/>
</dbReference>
<dbReference type="InterPro" id="IPR045266">
    <property type="entry name" value="DOH_DOMON"/>
</dbReference>
<feature type="domain" description="Cytochrome b561" evidence="13">
    <location>
        <begin position="648"/>
        <end position="840"/>
    </location>
</feature>
<name>A0A8T0JPR7_PHAAN</name>
<dbReference type="Gene3D" id="1.20.120.1770">
    <property type="match status" value="1"/>
</dbReference>